<evidence type="ECO:0000259" key="3">
    <source>
        <dbReference type="PROSITE" id="PS51194"/>
    </source>
</evidence>
<feature type="non-terminal residue" evidence="4">
    <location>
        <position position="165"/>
    </location>
</feature>
<dbReference type="InterPro" id="IPR001650">
    <property type="entry name" value="Helicase_C-like"/>
</dbReference>
<dbReference type="GO" id="GO:0016787">
    <property type="term" value="F:hydrolase activity"/>
    <property type="evidence" value="ECO:0007669"/>
    <property type="project" value="UniProtKB-KW"/>
</dbReference>
<keyword evidence="2" id="KW-0067">ATP-binding</keyword>
<dbReference type="InterPro" id="IPR045562">
    <property type="entry name" value="RecG_dom3_C"/>
</dbReference>
<dbReference type="PANTHER" id="PTHR47964:SF1">
    <property type="entry name" value="ATP-DEPENDENT DNA HELICASE HOMOLOG RECG, CHLOROPLASTIC"/>
    <property type="match status" value="1"/>
</dbReference>
<dbReference type="PROSITE" id="PS51194">
    <property type="entry name" value="HELICASE_CTER"/>
    <property type="match status" value="1"/>
</dbReference>
<dbReference type="AlphaFoldDB" id="X0WVN7"/>
<reference evidence="4" key="1">
    <citation type="journal article" date="2014" name="Front. Microbiol.">
        <title>High frequency of phylogenetically diverse reductive dehalogenase-homologous genes in deep subseafloor sedimentary metagenomes.</title>
        <authorList>
            <person name="Kawai M."/>
            <person name="Futagami T."/>
            <person name="Toyoda A."/>
            <person name="Takaki Y."/>
            <person name="Nishi S."/>
            <person name="Hori S."/>
            <person name="Arai W."/>
            <person name="Tsubouchi T."/>
            <person name="Morono Y."/>
            <person name="Uchiyama I."/>
            <person name="Ito T."/>
            <person name="Fujiyama A."/>
            <person name="Inagaki F."/>
            <person name="Takami H."/>
        </authorList>
    </citation>
    <scope>NUCLEOTIDE SEQUENCE</scope>
    <source>
        <strain evidence="4">Expedition CK06-06</strain>
    </source>
</reference>
<dbReference type="Gene3D" id="3.40.50.300">
    <property type="entry name" value="P-loop containing nucleotide triphosphate hydrolases"/>
    <property type="match status" value="1"/>
</dbReference>
<dbReference type="SUPFAM" id="SSF52540">
    <property type="entry name" value="P-loop containing nucleoside triphosphate hydrolases"/>
    <property type="match status" value="1"/>
</dbReference>
<feature type="domain" description="Helicase C-terminal" evidence="3">
    <location>
        <begin position="1"/>
        <end position="92"/>
    </location>
</feature>
<comment type="caution">
    <text evidence="4">The sequence shown here is derived from an EMBL/GenBank/DDBJ whole genome shotgun (WGS) entry which is preliminary data.</text>
</comment>
<evidence type="ECO:0000256" key="2">
    <source>
        <dbReference type="ARBA" id="ARBA00022806"/>
    </source>
</evidence>
<dbReference type="PANTHER" id="PTHR47964">
    <property type="entry name" value="ATP-DEPENDENT DNA HELICASE HOMOLOG RECG, CHLOROPLASTIC"/>
    <property type="match status" value="1"/>
</dbReference>
<gene>
    <name evidence="4" type="ORF">S01H1_65137</name>
</gene>
<keyword evidence="2" id="KW-0547">Nucleotide-binding</keyword>
<organism evidence="4">
    <name type="scientific">marine sediment metagenome</name>
    <dbReference type="NCBI Taxonomy" id="412755"/>
    <lineage>
        <taxon>unclassified sequences</taxon>
        <taxon>metagenomes</taxon>
        <taxon>ecological metagenomes</taxon>
    </lineage>
</organism>
<dbReference type="InterPro" id="IPR027417">
    <property type="entry name" value="P-loop_NTPase"/>
</dbReference>
<name>X0WVN7_9ZZZZ</name>
<protein>
    <recommendedName>
        <fullName evidence="3">Helicase C-terminal domain-containing protein</fullName>
    </recommendedName>
</protein>
<keyword evidence="2" id="KW-0347">Helicase</keyword>
<dbReference type="Pfam" id="PF00271">
    <property type="entry name" value="Helicase_C"/>
    <property type="match status" value="1"/>
</dbReference>
<dbReference type="GO" id="GO:0003678">
    <property type="term" value="F:DNA helicase activity"/>
    <property type="evidence" value="ECO:0007669"/>
    <property type="project" value="TreeGrafter"/>
</dbReference>
<sequence>MAEFRKGRIDVLVSTIVIEVGVDVPNATIMVIEEADRFGLAQLHQLRGRLARGRDKSYCLLFAETESETAKNRLEVMTRSNDGFEIAEHDLRLRGPGELFSTRQHGLPDLKIANIIDDYELLVMARKNAFELVSKDPMLTKPEHKNIRRALLARFGDSLGLADVA</sequence>
<keyword evidence="1" id="KW-0378">Hydrolase</keyword>
<proteinExistence type="predicted"/>
<dbReference type="EMBL" id="BARS01042984">
    <property type="protein sequence ID" value="GAG34745.1"/>
    <property type="molecule type" value="Genomic_DNA"/>
</dbReference>
<dbReference type="GO" id="GO:0006281">
    <property type="term" value="P:DNA repair"/>
    <property type="evidence" value="ECO:0007669"/>
    <property type="project" value="InterPro"/>
</dbReference>
<accession>X0WVN7</accession>
<evidence type="ECO:0000256" key="1">
    <source>
        <dbReference type="ARBA" id="ARBA00022801"/>
    </source>
</evidence>
<dbReference type="Pfam" id="PF19833">
    <property type="entry name" value="RecG_dom3_C"/>
    <property type="match status" value="1"/>
</dbReference>
<evidence type="ECO:0000313" key="4">
    <source>
        <dbReference type="EMBL" id="GAG34745.1"/>
    </source>
</evidence>
<dbReference type="InterPro" id="IPR047112">
    <property type="entry name" value="RecG/Mfd"/>
</dbReference>